<dbReference type="GO" id="GO:0005737">
    <property type="term" value="C:cytoplasm"/>
    <property type="evidence" value="ECO:0007669"/>
    <property type="project" value="UniProtKB-SubCell"/>
</dbReference>
<feature type="binding site" evidence="8">
    <location>
        <position position="276"/>
    </location>
    <ligand>
        <name>[4Fe-4S] cluster</name>
        <dbReference type="ChEBI" id="CHEBI:49883"/>
        <label>1</label>
    </ligand>
</feature>
<dbReference type="InterPro" id="IPR013785">
    <property type="entry name" value="Aldolase_TIM"/>
</dbReference>
<comment type="function">
    <text evidence="8">Catalyzes the radical-mediated insertion of two sulfur atoms into the C-6 and C-8 positions of the octanoyl moiety bound to the lipoyl domains of lipoate-dependent enzymes, thereby converting the octanoylated domains into lipoylated derivatives.</text>
</comment>
<dbReference type="NCBIfam" id="NF009544">
    <property type="entry name" value="PRK12928.1"/>
    <property type="match status" value="1"/>
</dbReference>
<sequence length="283" mass="31753">MKILKKPEWLKVRLSGTEHFATTKKLIGEYGLNTVCRSAMCPNLQECWSSGTATFLLLGDVCTRSCRFCAITASATQLPLPSDDEPRKIAHAVRRMQLNHVVLTSVTRDDLSDGGSAAWAETIKAVRGENPDVTIECLIPDFEGKYEDLDRVMSLKPDVLNHNVETVPALYDSVRPQADYFRSLEVLRVAKRTYDLRTKSGLMVGMGETEQQVKKVLNDLAGIGCNHLTIGQYLQPSLRHFPVRSYVTPDCFERYRIYAHELGIQQVQSGPYVRSSYHAAETV</sequence>
<comment type="catalytic activity">
    <reaction evidence="7 8">
        <text>[[Fe-S] cluster scaffold protein carrying a second [4Fe-4S](2+) cluster] + N(6)-octanoyl-L-lysyl-[protein] + 2 oxidized [2Fe-2S]-[ferredoxin] + 2 S-adenosyl-L-methionine + 4 H(+) = [[Fe-S] cluster scaffold protein] + N(6)-[(R)-dihydrolipoyl]-L-lysyl-[protein] + 4 Fe(3+) + 2 hydrogen sulfide + 2 5'-deoxyadenosine + 2 L-methionine + 2 reduced [2Fe-2S]-[ferredoxin]</text>
        <dbReference type="Rhea" id="RHEA:16585"/>
        <dbReference type="Rhea" id="RHEA-COMP:9928"/>
        <dbReference type="Rhea" id="RHEA-COMP:10000"/>
        <dbReference type="Rhea" id="RHEA-COMP:10001"/>
        <dbReference type="Rhea" id="RHEA-COMP:10475"/>
        <dbReference type="Rhea" id="RHEA-COMP:14568"/>
        <dbReference type="Rhea" id="RHEA-COMP:14569"/>
        <dbReference type="ChEBI" id="CHEBI:15378"/>
        <dbReference type="ChEBI" id="CHEBI:17319"/>
        <dbReference type="ChEBI" id="CHEBI:29034"/>
        <dbReference type="ChEBI" id="CHEBI:29919"/>
        <dbReference type="ChEBI" id="CHEBI:33722"/>
        <dbReference type="ChEBI" id="CHEBI:33737"/>
        <dbReference type="ChEBI" id="CHEBI:33738"/>
        <dbReference type="ChEBI" id="CHEBI:57844"/>
        <dbReference type="ChEBI" id="CHEBI:59789"/>
        <dbReference type="ChEBI" id="CHEBI:78809"/>
        <dbReference type="ChEBI" id="CHEBI:83100"/>
        <dbReference type="EC" id="2.8.1.8"/>
    </reaction>
</comment>
<evidence type="ECO:0000256" key="2">
    <source>
        <dbReference type="ARBA" id="ARBA00022679"/>
    </source>
</evidence>
<feature type="binding site" evidence="8">
    <location>
        <position position="36"/>
    </location>
    <ligand>
        <name>[4Fe-4S] cluster</name>
        <dbReference type="ChEBI" id="CHEBI:49883"/>
        <label>1</label>
    </ligand>
</feature>
<name>A0A317T8V0_9CHLB</name>
<comment type="cofactor">
    <cofactor evidence="8">
        <name>[4Fe-4S] cluster</name>
        <dbReference type="ChEBI" id="CHEBI:49883"/>
    </cofactor>
    <text evidence="8">Binds 2 [4Fe-4S] clusters per subunit. One cluster is coordinated with 3 cysteines and an exchangeable S-adenosyl-L-methionine.</text>
</comment>
<keyword evidence="5 8" id="KW-0408">Iron</keyword>
<dbReference type="NCBIfam" id="NF004019">
    <property type="entry name" value="PRK05481.1"/>
    <property type="match status" value="1"/>
</dbReference>
<keyword evidence="8" id="KW-0963">Cytoplasm</keyword>
<evidence type="ECO:0000256" key="4">
    <source>
        <dbReference type="ARBA" id="ARBA00022723"/>
    </source>
</evidence>
<dbReference type="AlphaFoldDB" id="A0A317T8V0"/>
<organism evidence="10 11">
    <name type="scientific">Prosthecochloris marina</name>
    <dbReference type="NCBI Taxonomy" id="2017681"/>
    <lineage>
        <taxon>Bacteria</taxon>
        <taxon>Pseudomonadati</taxon>
        <taxon>Chlorobiota</taxon>
        <taxon>Chlorobiia</taxon>
        <taxon>Chlorobiales</taxon>
        <taxon>Chlorobiaceae</taxon>
        <taxon>Prosthecochloris</taxon>
    </lineage>
</organism>
<dbReference type="NCBIfam" id="TIGR00510">
    <property type="entry name" value="lipA"/>
    <property type="match status" value="1"/>
</dbReference>
<dbReference type="InterPro" id="IPR003698">
    <property type="entry name" value="Lipoyl_synth"/>
</dbReference>
<feature type="binding site" evidence="8">
    <location>
        <position position="47"/>
    </location>
    <ligand>
        <name>[4Fe-4S] cluster</name>
        <dbReference type="ChEBI" id="CHEBI:49883"/>
        <label>1</label>
    </ligand>
</feature>
<comment type="similarity">
    <text evidence="8">Belongs to the radical SAM superfamily. Lipoyl synthase family.</text>
</comment>
<dbReference type="GO" id="GO:0051539">
    <property type="term" value="F:4 iron, 4 sulfur cluster binding"/>
    <property type="evidence" value="ECO:0007669"/>
    <property type="project" value="UniProtKB-UniRule"/>
</dbReference>
<dbReference type="Pfam" id="PF04055">
    <property type="entry name" value="Radical_SAM"/>
    <property type="match status" value="1"/>
</dbReference>
<evidence type="ECO:0000256" key="6">
    <source>
        <dbReference type="ARBA" id="ARBA00023014"/>
    </source>
</evidence>
<dbReference type="PANTHER" id="PTHR10949">
    <property type="entry name" value="LIPOYL SYNTHASE"/>
    <property type="match status" value="1"/>
</dbReference>
<dbReference type="InterPro" id="IPR006638">
    <property type="entry name" value="Elp3/MiaA/NifB-like_rSAM"/>
</dbReference>
<dbReference type="OrthoDB" id="9787898at2"/>
<feature type="binding site" evidence="8">
    <location>
        <position position="66"/>
    </location>
    <ligand>
        <name>[4Fe-4S] cluster</name>
        <dbReference type="ChEBI" id="CHEBI:49883"/>
        <label>2</label>
        <note>4Fe-4S-S-AdoMet</note>
    </ligand>
</feature>
<keyword evidence="6 8" id="KW-0411">Iron-sulfur</keyword>
<evidence type="ECO:0000256" key="7">
    <source>
        <dbReference type="ARBA" id="ARBA00047326"/>
    </source>
</evidence>
<evidence type="ECO:0000256" key="1">
    <source>
        <dbReference type="ARBA" id="ARBA00022485"/>
    </source>
</evidence>
<dbReference type="PROSITE" id="PS51918">
    <property type="entry name" value="RADICAL_SAM"/>
    <property type="match status" value="1"/>
</dbReference>
<dbReference type="GO" id="GO:0046872">
    <property type="term" value="F:metal ion binding"/>
    <property type="evidence" value="ECO:0007669"/>
    <property type="project" value="UniProtKB-KW"/>
</dbReference>
<dbReference type="PIRSF" id="PIRSF005963">
    <property type="entry name" value="Lipoyl_synth"/>
    <property type="match status" value="1"/>
</dbReference>
<feature type="binding site" evidence="8">
    <location>
        <position position="41"/>
    </location>
    <ligand>
        <name>[4Fe-4S] cluster</name>
        <dbReference type="ChEBI" id="CHEBI:49883"/>
        <label>1</label>
    </ligand>
</feature>
<evidence type="ECO:0000256" key="5">
    <source>
        <dbReference type="ARBA" id="ARBA00023004"/>
    </source>
</evidence>
<dbReference type="GO" id="GO:0009249">
    <property type="term" value="P:protein lipoylation"/>
    <property type="evidence" value="ECO:0007669"/>
    <property type="project" value="UniProtKB-UniRule"/>
</dbReference>
<keyword evidence="1 8" id="KW-0004">4Fe-4S</keyword>
<dbReference type="RefSeq" id="WP_110021993.1">
    <property type="nucleotide sequence ID" value="NZ_PDNZ01000001.1"/>
</dbReference>
<dbReference type="SFLD" id="SFLDG01058">
    <property type="entry name" value="lipoyl_synthase_like"/>
    <property type="match status" value="1"/>
</dbReference>
<dbReference type="InterPro" id="IPR007197">
    <property type="entry name" value="rSAM"/>
</dbReference>
<comment type="caution">
    <text evidence="10">The sequence shown here is derived from an EMBL/GenBank/DDBJ whole genome shotgun (WGS) entry which is preliminary data.</text>
</comment>
<keyword evidence="3 8" id="KW-0949">S-adenosyl-L-methionine</keyword>
<keyword evidence="11" id="KW-1185">Reference proteome</keyword>
<dbReference type="EC" id="2.8.1.8" evidence="8"/>
<evidence type="ECO:0000313" key="11">
    <source>
        <dbReference type="Proteomes" id="UP000246278"/>
    </source>
</evidence>
<comment type="subcellular location">
    <subcellularLocation>
        <location evidence="8">Cytoplasm</location>
    </subcellularLocation>
</comment>
<dbReference type="Proteomes" id="UP000246278">
    <property type="component" value="Unassembled WGS sequence"/>
</dbReference>
<dbReference type="SMART" id="SM00729">
    <property type="entry name" value="Elp3"/>
    <property type="match status" value="1"/>
</dbReference>
<feature type="domain" description="Radical SAM core" evidence="9">
    <location>
        <begin position="48"/>
        <end position="265"/>
    </location>
</feature>
<feature type="binding site" evidence="8">
    <location>
        <position position="69"/>
    </location>
    <ligand>
        <name>[4Fe-4S] cluster</name>
        <dbReference type="ChEBI" id="CHEBI:49883"/>
        <label>2</label>
        <note>4Fe-4S-S-AdoMet</note>
    </ligand>
</feature>
<keyword evidence="4 8" id="KW-0479">Metal-binding</keyword>
<accession>A0A317T8V0</accession>
<dbReference type="GO" id="GO:0016992">
    <property type="term" value="F:lipoate synthase activity"/>
    <property type="evidence" value="ECO:0007669"/>
    <property type="project" value="UniProtKB-UniRule"/>
</dbReference>
<evidence type="ECO:0000256" key="8">
    <source>
        <dbReference type="HAMAP-Rule" id="MF_00206"/>
    </source>
</evidence>
<protein>
    <recommendedName>
        <fullName evidence="8">Lipoyl synthase</fullName>
        <ecNumber evidence="8">2.8.1.8</ecNumber>
    </recommendedName>
    <alternativeName>
        <fullName evidence="8">Lip-syn</fullName>
        <shortName evidence="8">LS</shortName>
    </alternativeName>
    <alternativeName>
        <fullName evidence="8">Lipoate synthase</fullName>
    </alternativeName>
    <alternativeName>
        <fullName evidence="8">Lipoic acid synthase</fullName>
    </alternativeName>
    <alternativeName>
        <fullName evidence="8">Sulfur insertion protein LipA</fullName>
    </alternativeName>
</protein>
<comment type="pathway">
    <text evidence="8">Protein modification; protein lipoylation via endogenous pathway; protein N(6)-(lipoyl)lysine from octanoyl-[acyl-carrier-protein]: step 2/2.</text>
</comment>
<dbReference type="InterPro" id="IPR058240">
    <property type="entry name" value="rSAM_sf"/>
</dbReference>
<reference evidence="11" key="1">
    <citation type="submission" date="2017-10" db="EMBL/GenBank/DDBJ databases">
        <authorList>
            <person name="Gaisin V.A."/>
            <person name="Rysina M.S."/>
            <person name="Grouzdev D.S."/>
        </authorList>
    </citation>
    <scope>NUCLEOTIDE SEQUENCE [LARGE SCALE GENOMIC DNA]</scope>
    <source>
        <strain evidence="11">V1</strain>
    </source>
</reference>
<evidence type="ECO:0000256" key="3">
    <source>
        <dbReference type="ARBA" id="ARBA00022691"/>
    </source>
</evidence>
<evidence type="ECO:0000259" key="9">
    <source>
        <dbReference type="PROSITE" id="PS51918"/>
    </source>
</evidence>
<evidence type="ECO:0000313" key="10">
    <source>
        <dbReference type="EMBL" id="PWW83112.1"/>
    </source>
</evidence>
<dbReference type="Gene3D" id="3.20.20.70">
    <property type="entry name" value="Aldolase class I"/>
    <property type="match status" value="1"/>
</dbReference>
<dbReference type="SFLD" id="SFLDS00029">
    <property type="entry name" value="Radical_SAM"/>
    <property type="match status" value="1"/>
</dbReference>
<dbReference type="UniPathway" id="UPA00538">
    <property type="reaction ID" value="UER00593"/>
</dbReference>
<dbReference type="EMBL" id="PDNZ01000001">
    <property type="protein sequence ID" value="PWW83112.1"/>
    <property type="molecule type" value="Genomic_DNA"/>
</dbReference>
<keyword evidence="2 8" id="KW-0808">Transferase</keyword>
<proteinExistence type="inferred from homology"/>
<dbReference type="SFLD" id="SFLDF00271">
    <property type="entry name" value="lipoyl_synthase"/>
    <property type="match status" value="1"/>
</dbReference>
<dbReference type="HAMAP" id="MF_00206">
    <property type="entry name" value="Lipoyl_synth"/>
    <property type="match status" value="1"/>
</dbReference>
<dbReference type="PANTHER" id="PTHR10949:SF0">
    <property type="entry name" value="LIPOYL SYNTHASE, MITOCHONDRIAL"/>
    <property type="match status" value="1"/>
</dbReference>
<gene>
    <name evidence="8 10" type="primary">lipA</name>
    <name evidence="10" type="ORF">CR164_00690</name>
</gene>
<feature type="binding site" evidence="8">
    <location>
        <position position="62"/>
    </location>
    <ligand>
        <name>[4Fe-4S] cluster</name>
        <dbReference type="ChEBI" id="CHEBI:49883"/>
        <label>2</label>
        <note>4Fe-4S-S-AdoMet</note>
    </ligand>
</feature>
<dbReference type="SUPFAM" id="SSF102114">
    <property type="entry name" value="Radical SAM enzymes"/>
    <property type="match status" value="1"/>
</dbReference>